<name>A0A0N1JVM6_9ACTN</name>
<protein>
    <submittedName>
        <fullName evidence="2">Uncharacterized protein</fullName>
    </submittedName>
</protein>
<sequence length="834" mass="89986">MARVTIEDVTIEDVPNEDVPNGAHRPPREGNRQVNNRPPSVLGLALQLAGPATAGALAERLWPETVAALSERLRVPESAVETLTAWEEQGLWRAATDDVGEFLLRAAATGDPEIARVLYVERHRRVPEFLSAILAAADPTDPRWYAAGGLVPAVLENPGGLELEPALHGPFPELVEHAVLHLGRDLPLPVVLDACLHLARLAGAPAIGNLAKSIEATADELAHPGLAELLRSAAAAPDPGAFLQERRPAGEWTDPAHAHALLRVRMEERDVEQPAGLGWELILREHDRRPFGGKRVPSENRHANPLVRLVGWEGCPDELIGECLPDSSWAVLRAGARMPFEEVARMWTGKGPDGRIVRHGVLTGHLDRVLGELTPARDVLDALPYDHEPTREAVAALVAPLGADPVNWLTFYARMGRTDGTAPELIADAASAGSPKKRTTTWPRPLEAVFPVTAPGDSRAVFLNVLQCAPEAAQIAVVPHLDARAVQHFLVYGDPAPAVREALVATHGVPALASYASSRKLPDATLEYLLDLDEPAVDANLFAHCHIDQRERERMLAGRLRGGGTRSEVPGELLDALDEVNLGHYRHWLIAGLESGDLGVARKIVGRLRFAMPAARLRLLTAVWERGGPDAVREILAMDRLPVTLRRQTEKLLDAPDGLERLRDRLAAEEDPAKLLGHPPSRLVGDGVPLPWAALVEAQRTGRLPDHLPAALAELADCPREMRLAALRSTPPAHPRGFYDRGNWVWRTLASGALTPEDLLAHAAPAQSALHHLVEAVTKAPATDRLALRAQVTALTDAHLGGNAEAWAVCLQLLPTFAGTLTELISTAGAVARV</sequence>
<dbReference type="Proteomes" id="UP000037982">
    <property type="component" value="Unassembled WGS sequence"/>
</dbReference>
<evidence type="ECO:0000313" key="3">
    <source>
        <dbReference type="Proteomes" id="UP000037982"/>
    </source>
</evidence>
<keyword evidence="3" id="KW-1185">Reference proteome</keyword>
<evidence type="ECO:0000256" key="1">
    <source>
        <dbReference type="SAM" id="MobiDB-lite"/>
    </source>
</evidence>
<dbReference type="PATRIC" id="fig|66876.3.peg.8278"/>
<organism evidence="2 3">
    <name type="scientific">Streptomyces chattanoogensis</name>
    <dbReference type="NCBI Taxonomy" id="66876"/>
    <lineage>
        <taxon>Bacteria</taxon>
        <taxon>Bacillati</taxon>
        <taxon>Actinomycetota</taxon>
        <taxon>Actinomycetes</taxon>
        <taxon>Kitasatosporales</taxon>
        <taxon>Streptomycetaceae</taxon>
        <taxon>Streptomyces</taxon>
    </lineage>
</organism>
<dbReference type="EMBL" id="LGKG01000196">
    <property type="protein sequence ID" value="KPC58906.1"/>
    <property type="molecule type" value="Genomic_DNA"/>
</dbReference>
<accession>A0A0N1JVM6</accession>
<reference evidence="3" key="1">
    <citation type="submission" date="2015-07" db="EMBL/GenBank/DDBJ databases">
        <authorList>
            <person name="Ju K.-S."/>
            <person name="Doroghazi J.R."/>
            <person name="Metcalf W.W."/>
        </authorList>
    </citation>
    <scope>NUCLEOTIDE SEQUENCE [LARGE SCALE GENOMIC DNA]</scope>
    <source>
        <strain evidence="3">NRRL ISP-5002</strain>
    </source>
</reference>
<dbReference type="AlphaFoldDB" id="A0A0N1JVM6"/>
<evidence type="ECO:0000313" key="2">
    <source>
        <dbReference type="EMBL" id="KPC58906.1"/>
    </source>
</evidence>
<gene>
    <name evidence="2" type="ORF">ADL29_37655</name>
</gene>
<feature type="region of interest" description="Disordered" evidence="1">
    <location>
        <begin position="1"/>
        <end position="37"/>
    </location>
</feature>
<comment type="caution">
    <text evidence="2">The sequence shown here is derived from an EMBL/GenBank/DDBJ whole genome shotgun (WGS) entry which is preliminary data.</text>
</comment>
<proteinExistence type="predicted"/>